<evidence type="ECO:0000256" key="1">
    <source>
        <dbReference type="ARBA" id="ARBA00000085"/>
    </source>
</evidence>
<proteinExistence type="predicted"/>
<dbReference type="GO" id="GO:0005737">
    <property type="term" value="C:cytoplasm"/>
    <property type="evidence" value="ECO:0007669"/>
    <property type="project" value="InterPro"/>
</dbReference>
<dbReference type="SUPFAM" id="SSF47226">
    <property type="entry name" value="Histidine-containing phosphotransfer domain, HPT domain"/>
    <property type="match status" value="1"/>
</dbReference>
<accession>A0A0F9JJS5</accession>
<dbReference type="SMART" id="SM00387">
    <property type="entry name" value="HATPase_c"/>
    <property type="match status" value="1"/>
</dbReference>
<dbReference type="GO" id="GO:0000155">
    <property type="term" value="F:phosphorelay sensor kinase activity"/>
    <property type="evidence" value="ECO:0007669"/>
    <property type="project" value="InterPro"/>
</dbReference>
<keyword evidence="7" id="KW-0547">Nucleotide-binding</keyword>
<evidence type="ECO:0000256" key="6">
    <source>
        <dbReference type="ARBA" id="ARBA00022679"/>
    </source>
</evidence>
<evidence type="ECO:0000256" key="11">
    <source>
        <dbReference type="SAM" id="MobiDB-lite"/>
    </source>
</evidence>
<dbReference type="PROSITE" id="PS50109">
    <property type="entry name" value="HIS_KIN"/>
    <property type="match status" value="1"/>
</dbReference>
<dbReference type="SUPFAM" id="SSF50341">
    <property type="entry name" value="CheW-like"/>
    <property type="match status" value="1"/>
</dbReference>
<dbReference type="InterPro" id="IPR036097">
    <property type="entry name" value="HisK_dim/P_sf"/>
</dbReference>
<dbReference type="Pfam" id="PF01627">
    <property type="entry name" value="Hpt"/>
    <property type="match status" value="1"/>
</dbReference>
<dbReference type="EMBL" id="LAZR01009920">
    <property type="protein sequence ID" value="KKM69843.1"/>
    <property type="molecule type" value="Genomic_DNA"/>
</dbReference>
<feature type="domain" description="CheW-like" evidence="13">
    <location>
        <begin position="717"/>
        <end position="769"/>
    </location>
</feature>
<evidence type="ECO:0000313" key="15">
    <source>
        <dbReference type="EMBL" id="KKM69843.1"/>
    </source>
</evidence>
<dbReference type="PANTHER" id="PTHR43395">
    <property type="entry name" value="SENSOR HISTIDINE KINASE CHEA"/>
    <property type="match status" value="1"/>
</dbReference>
<dbReference type="SUPFAM" id="SSF160246">
    <property type="entry name" value="EspE N-terminal domain-like"/>
    <property type="match status" value="1"/>
</dbReference>
<organism evidence="15">
    <name type="scientific">marine sediment metagenome</name>
    <dbReference type="NCBI Taxonomy" id="412755"/>
    <lineage>
        <taxon>unclassified sequences</taxon>
        <taxon>metagenomes</taxon>
        <taxon>ecological metagenomes</taxon>
    </lineage>
</organism>
<dbReference type="CDD" id="cd16916">
    <property type="entry name" value="HATPase_CheA-like"/>
    <property type="match status" value="1"/>
</dbReference>
<comment type="catalytic activity">
    <reaction evidence="1">
        <text>ATP + protein L-histidine = ADP + protein N-phospho-L-histidine.</text>
        <dbReference type="EC" id="2.7.13.3"/>
    </reaction>
</comment>
<keyword evidence="5" id="KW-0597">Phosphoprotein</keyword>
<dbReference type="InterPro" id="IPR037257">
    <property type="entry name" value="T2SS_E_N_sf"/>
</dbReference>
<reference evidence="15" key="1">
    <citation type="journal article" date="2015" name="Nature">
        <title>Complex archaea that bridge the gap between prokaryotes and eukaryotes.</title>
        <authorList>
            <person name="Spang A."/>
            <person name="Saw J.H."/>
            <person name="Jorgensen S.L."/>
            <person name="Zaremba-Niedzwiedzka K."/>
            <person name="Martijn J."/>
            <person name="Lind A.E."/>
            <person name="van Eijk R."/>
            <person name="Schleper C."/>
            <person name="Guy L."/>
            <person name="Ettema T.J."/>
        </authorList>
    </citation>
    <scope>NUCLEOTIDE SEQUENCE</scope>
</reference>
<evidence type="ECO:0000256" key="4">
    <source>
        <dbReference type="ARBA" id="ARBA00022500"/>
    </source>
</evidence>
<evidence type="ECO:0000259" key="12">
    <source>
        <dbReference type="PROSITE" id="PS50109"/>
    </source>
</evidence>
<dbReference type="InterPro" id="IPR036890">
    <property type="entry name" value="HATPase_C_sf"/>
</dbReference>
<keyword evidence="8" id="KW-0418">Kinase</keyword>
<dbReference type="InterPro" id="IPR036641">
    <property type="entry name" value="HPT_dom_sf"/>
</dbReference>
<evidence type="ECO:0000259" key="14">
    <source>
        <dbReference type="PROSITE" id="PS50894"/>
    </source>
</evidence>
<dbReference type="SUPFAM" id="SSF47384">
    <property type="entry name" value="Homodimeric domain of signal transducing histidine kinase"/>
    <property type="match status" value="1"/>
</dbReference>
<dbReference type="GO" id="GO:0005524">
    <property type="term" value="F:ATP binding"/>
    <property type="evidence" value="ECO:0007669"/>
    <property type="project" value="UniProtKB-KW"/>
</dbReference>
<dbReference type="SMART" id="SM00073">
    <property type="entry name" value="HPT"/>
    <property type="match status" value="1"/>
</dbReference>
<dbReference type="InterPro" id="IPR051315">
    <property type="entry name" value="Bact_Chemotaxis_CheA"/>
</dbReference>
<evidence type="ECO:0000256" key="5">
    <source>
        <dbReference type="ARBA" id="ARBA00022553"/>
    </source>
</evidence>
<name>A0A0F9JJS5_9ZZZZ</name>
<dbReference type="SMART" id="SM01231">
    <property type="entry name" value="H-kinase_dim"/>
    <property type="match status" value="1"/>
</dbReference>
<evidence type="ECO:0000259" key="13">
    <source>
        <dbReference type="PROSITE" id="PS50851"/>
    </source>
</evidence>
<keyword evidence="9" id="KW-0067">ATP-binding</keyword>
<evidence type="ECO:0000256" key="7">
    <source>
        <dbReference type="ARBA" id="ARBA00022741"/>
    </source>
</evidence>
<sequence length="769" mass="80178">MTAKDKLQDTLTGLADELSSLDAADKAGIAQAGVRLEQASGSAPHDAGSDAEALRQALEALQGVYEDQAPDPARTLQAVAGVVRSVEQPATTSSDEARARTIADALTALSASLEARTDDPGDDPGGASLDEVAALLVSLTPADTEGLNQVLGQIAQVGSAGSFPASVRGLAKAAGDHIQAILEGSAEDADAALAAAGEELGLALKVAEEGVVEVAAAPSGEPEAAPDRSTQELPPGGEDFDLPGETGPEGEAAPSADEAAFEYAKELPADSDLELLGEYIAECLDHVTAAEAALLNLETDPEDTEQVNTIFRGFHTIKGTSGFLGLDAVGRLAHLAENLLDRARSGEIRISGGYADLALESCDMLRSLIEGLGGLQPGDPLVITDGFEGLLARLTDPRCDETDATTVRLGDILVAEGTVSRADVETAAEEQAERKIGMTLVEKGQAPAKDVARALRTQQKIAGASTETTIRVATGRLDSLINMTGELVIAQSMVAQDPLVLEGANPRLAGNVTSTGKIVRELQDLTMSLRMVPLAGTFQKMTRLVRDLARKSGKSVRLVTEGEDTEIDRNMVESLKDPLIHMMRNAVAHGIEPAEERRRTGKPQAGTVSLRAYHAGGHVVIEVADDGKGLDPGAIAARAAELGLVEPRTDLSDNDAFSMLFEPGFTTAEQATDVSGRGVGLDVVRKAVEALRGRVEVASGPGEGCVFTLRLPLTLAVTDAMLLRVGDERFLLPTASIEQSFRPGASSVTTVMGRGELVTFRGGLLPVFR</sequence>
<feature type="region of interest" description="Disordered" evidence="11">
    <location>
        <begin position="216"/>
        <end position="255"/>
    </location>
</feature>
<evidence type="ECO:0000256" key="8">
    <source>
        <dbReference type="ARBA" id="ARBA00022777"/>
    </source>
</evidence>
<dbReference type="Gene3D" id="1.20.120.160">
    <property type="entry name" value="HPT domain"/>
    <property type="match status" value="1"/>
</dbReference>
<feature type="domain" description="Histidine kinase" evidence="12">
    <location>
        <begin position="517"/>
        <end position="715"/>
    </location>
</feature>
<dbReference type="Pfam" id="PF02895">
    <property type="entry name" value="H-kinase_dim"/>
    <property type="match status" value="1"/>
</dbReference>
<dbReference type="InterPro" id="IPR037006">
    <property type="entry name" value="CheA-like_homodim_sf"/>
</dbReference>
<evidence type="ECO:0000256" key="2">
    <source>
        <dbReference type="ARBA" id="ARBA00012438"/>
    </source>
</evidence>
<keyword evidence="6" id="KW-0808">Transferase</keyword>
<dbReference type="AlphaFoldDB" id="A0A0F9JJS5"/>
<dbReference type="InterPro" id="IPR002545">
    <property type="entry name" value="CheW-lke_dom"/>
</dbReference>
<dbReference type="PRINTS" id="PR00344">
    <property type="entry name" value="BCTRLSENSOR"/>
</dbReference>
<dbReference type="SUPFAM" id="SSF55874">
    <property type="entry name" value="ATPase domain of HSP90 chaperone/DNA topoisomerase II/histidine kinase"/>
    <property type="match status" value="1"/>
</dbReference>
<feature type="domain" description="HPt" evidence="14">
    <location>
        <begin position="268"/>
        <end position="372"/>
    </location>
</feature>
<dbReference type="EC" id="2.7.13.3" evidence="2"/>
<keyword evidence="4" id="KW-0145">Chemotaxis</keyword>
<dbReference type="InterPro" id="IPR005467">
    <property type="entry name" value="His_kinase_dom"/>
</dbReference>
<gene>
    <name evidence="15" type="ORF">LCGC14_1446740</name>
</gene>
<dbReference type="Gene3D" id="3.30.565.10">
    <property type="entry name" value="Histidine kinase-like ATPase, C-terminal domain"/>
    <property type="match status" value="1"/>
</dbReference>
<dbReference type="InterPro" id="IPR004358">
    <property type="entry name" value="Sig_transdc_His_kin-like_C"/>
</dbReference>
<dbReference type="InterPro" id="IPR003594">
    <property type="entry name" value="HATPase_dom"/>
</dbReference>
<dbReference type="PANTHER" id="PTHR43395:SF10">
    <property type="entry name" value="CHEMOTAXIS PROTEIN CHEA"/>
    <property type="match status" value="1"/>
</dbReference>
<dbReference type="InterPro" id="IPR008207">
    <property type="entry name" value="Sig_transdc_His_kin_Hpt_dom"/>
</dbReference>
<dbReference type="InterPro" id="IPR036061">
    <property type="entry name" value="CheW-like_dom_sf"/>
</dbReference>
<dbReference type="GO" id="GO:0006935">
    <property type="term" value="P:chemotaxis"/>
    <property type="evidence" value="ECO:0007669"/>
    <property type="project" value="UniProtKB-KW"/>
</dbReference>
<feature type="non-terminal residue" evidence="15">
    <location>
        <position position="769"/>
    </location>
</feature>
<dbReference type="Pfam" id="PF02518">
    <property type="entry name" value="HATPase_c"/>
    <property type="match status" value="1"/>
</dbReference>
<dbReference type="FunFam" id="3.30.565.10:FF:000016">
    <property type="entry name" value="Chemotaxis protein CheA, putative"/>
    <property type="match status" value="1"/>
</dbReference>
<comment type="caution">
    <text evidence="15">The sequence shown here is derived from an EMBL/GenBank/DDBJ whole genome shotgun (WGS) entry which is preliminary data.</text>
</comment>
<evidence type="ECO:0000256" key="9">
    <source>
        <dbReference type="ARBA" id="ARBA00022840"/>
    </source>
</evidence>
<evidence type="ECO:0000256" key="3">
    <source>
        <dbReference type="ARBA" id="ARBA00021495"/>
    </source>
</evidence>
<protein>
    <recommendedName>
        <fullName evidence="3">Chemotaxis protein CheA</fullName>
        <ecNumber evidence="2">2.7.13.3</ecNumber>
    </recommendedName>
</protein>
<dbReference type="InterPro" id="IPR004105">
    <property type="entry name" value="CheA-like_dim"/>
</dbReference>
<dbReference type="Gene3D" id="1.10.287.560">
    <property type="entry name" value="Histidine kinase CheA-like, homodimeric domain"/>
    <property type="match status" value="1"/>
</dbReference>
<dbReference type="PROSITE" id="PS50851">
    <property type="entry name" value="CHEW"/>
    <property type="match status" value="1"/>
</dbReference>
<dbReference type="PROSITE" id="PS50894">
    <property type="entry name" value="HPT"/>
    <property type="match status" value="1"/>
</dbReference>
<dbReference type="CDD" id="cd00088">
    <property type="entry name" value="HPT"/>
    <property type="match status" value="1"/>
</dbReference>
<keyword evidence="10" id="KW-0902">Two-component regulatory system</keyword>
<evidence type="ECO:0000256" key="10">
    <source>
        <dbReference type="ARBA" id="ARBA00023012"/>
    </source>
</evidence>